<feature type="compositionally biased region" description="Polar residues" evidence="1">
    <location>
        <begin position="16"/>
        <end position="25"/>
    </location>
</feature>
<reference evidence="2 3" key="1">
    <citation type="submission" date="2020-12" db="EMBL/GenBank/DDBJ databases">
        <title>Effect of drift, selection, and recombination on the evolution of hybrid genomes in Candida yeast pathogens.</title>
        <authorList>
            <person name="Mixao V."/>
            <person name="Ksiezopolska E."/>
            <person name="Saus E."/>
            <person name="Boekhout T."/>
            <person name="Gacser A."/>
            <person name="Gabaldon T."/>
        </authorList>
    </citation>
    <scope>NUCLEOTIDE SEQUENCE [LARGE SCALE GENOMIC DNA]</scope>
    <source>
        <strain evidence="2 3">BP57</strain>
    </source>
</reference>
<dbReference type="GeneID" id="93649814"/>
<protein>
    <submittedName>
        <fullName evidence="2">Uncharacterized protein</fullName>
    </submittedName>
</protein>
<feature type="compositionally biased region" description="Polar residues" evidence="1">
    <location>
        <begin position="603"/>
        <end position="617"/>
    </location>
</feature>
<feature type="compositionally biased region" description="Polar residues" evidence="1">
    <location>
        <begin position="189"/>
        <end position="202"/>
    </location>
</feature>
<feature type="region of interest" description="Disordered" evidence="1">
    <location>
        <begin position="342"/>
        <end position="364"/>
    </location>
</feature>
<feature type="region of interest" description="Disordered" evidence="1">
    <location>
        <begin position="189"/>
        <end position="211"/>
    </location>
</feature>
<dbReference type="EMBL" id="JAEOAQ010000001">
    <property type="protein sequence ID" value="KAG5422092.1"/>
    <property type="molecule type" value="Genomic_DNA"/>
</dbReference>
<gene>
    <name evidence="2" type="ORF">I9W82_001185</name>
</gene>
<keyword evidence="3" id="KW-1185">Reference proteome</keyword>
<dbReference type="OrthoDB" id="4025909at2759"/>
<sequence>MSNIGIASESDHRQPPTVTNNQNDKNVPKTGTDHSGTVSPDTFINSTTTTDSTVLEDYVTNVTTSTYKSTSTTITKTATSEKTQTSTKTKTSTKPSTKRSMPNPAIVNDSAHDVVTNHIYTESTQTGMEVNDFPNLSGFPTTNLNGKLTATTAGIKPNTVAITTQSLASNGYLMQKLAELEAKLEQVVQNKSKSTTEQSGIPSSPPTTAPAVLESSLGLKRKATDSMHKGEFSPDVENCSHAVAITNSGAKKARLVNDPKGNNIECLDTSPKNTVDNVVSVGNVASVERVGSQKREGRNITTEIQTTVPVGCHVVEVKNSARCSELRIGDVGSKGAVALQEKTSSASKGAPSVATSLNEKEDDGSNSNFRIKVLIDKLDTIIARHADVSSIKDDQKFDSIFNKFVFPLLPSCWQGQPPGDQEPTFIRLEFFLTEKGKINKSYKSRCEKQLANFARSVHQHLIGKDTSQEAASKRALESELYKRTFSLYYLTIQMLQIPDWKKMKPSLASAGKIVNNVTRFLNSLVRKYDQEVGANTISNDQAIEWLRYSVQITEVEVRKVIEVILRFANKNYAVFEENTMLDNFPEKKPEVKVVIEKQQEQVSPETQGQSGSAEKKA</sequence>
<feature type="compositionally biased region" description="Polar residues" evidence="1">
    <location>
        <begin position="342"/>
        <end position="357"/>
    </location>
</feature>
<dbReference type="Proteomes" id="UP000669133">
    <property type="component" value="Unassembled WGS sequence"/>
</dbReference>
<organism evidence="2 3">
    <name type="scientific">Candida metapsilosis</name>
    <dbReference type="NCBI Taxonomy" id="273372"/>
    <lineage>
        <taxon>Eukaryota</taxon>
        <taxon>Fungi</taxon>
        <taxon>Dikarya</taxon>
        <taxon>Ascomycota</taxon>
        <taxon>Saccharomycotina</taxon>
        <taxon>Pichiomycetes</taxon>
        <taxon>Debaryomycetaceae</taxon>
        <taxon>Candida/Lodderomyces clade</taxon>
        <taxon>Candida</taxon>
    </lineage>
</organism>
<comment type="caution">
    <text evidence="2">The sequence shown here is derived from an EMBL/GenBank/DDBJ whole genome shotgun (WGS) entry which is preliminary data.</text>
</comment>
<name>A0A8H8DE00_9ASCO</name>
<accession>A0A8H8DE00</accession>
<evidence type="ECO:0000256" key="1">
    <source>
        <dbReference type="SAM" id="MobiDB-lite"/>
    </source>
</evidence>
<feature type="compositionally biased region" description="Polar residues" evidence="1">
    <location>
        <begin position="33"/>
        <end position="45"/>
    </location>
</feature>
<feature type="region of interest" description="Disordered" evidence="1">
    <location>
        <begin position="1"/>
        <end position="48"/>
    </location>
</feature>
<dbReference type="RefSeq" id="XP_067551208.1">
    <property type="nucleotide sequence ID" value="XM_067689904.1"/>
</dbReference>
<dbReference type="AlphaFoldDB" id="A0A8H8DE00"/>
<feature type="compositionally biased region" description="Low complexity" evidence="1">
    <location>
        <begin position="65"/>
        <end position="95"/>
    </location>
</feature>
<feature type="region of interest" description="Disordered" evidence="1">
    <location>
        <begin position="595"/>
        <end position="617"/>
    </location>
</feature>
<evidence type="ECO:0000313" key="3">
    <source>
        <dbReference type="Proteomes" id="UP000669133"/>
    </source>
</evidence>
<proteinExistence type="predicted"/>
<feature type="region of interest" description="Disordered" evidence="1">
    <location>
        <begin position="65"/>
        <end position="107"/>
    </location>
</feature>
<evidence type="ECO:0000313" key="2">
    <source>
        <dbReference type="EMBL" id="KAG5422092.1"/>
    </source>
</evidence>